<feature type="compositionally biased region" description="Basic and acidic residues" evidence="2">
    <location>
        <begin position="1"/>
        <end position="10"/>
    </location>
</feature>
<dbReference type="PANTHER" id="PTHR24045:SF0">
    <property type="entry name" value="N-ACETYLGLUCOSAMINE-1-PHOSPHOTRANSFERASE SUBUNITS ALPHA_BETA"/>
    <property type="match status" value="1"/>
</dbReference>
<dbReference type="PROSITE" id="PS50206">
    <property type="entry name" value="RHODANESE_3"/>
    <property type="match status" value="1"/>
</dbReference>
<evidence type="ECO:0000313" key="7">
    <source>
        <dbReference type="Proteomes" id="UP000245942"/>
    </source>
</evidence>
<keyword evidence="7" id="KW-1185">Reference proteome</keyword>
<protein>
    <submittedName>
        <fullName evidence="6">Uncharacterized protein</fullName>
    </submittedName>
</protein>
<evidence type="ECO:0000313" key="6">
    <source>
        <dbReference type="EMBL" id="PWN20209.1"/>
    </source>
</evidence>
<feature type="region of interest" description="Disordered" evidence="2">
    <location>
        <begin position="1"/>
        <end position="29"/>
    </location>
</feature>
<dbReference type="OrthoDB" id="263283at2759"/>
<evidence type="ECO:0000256" key="3">
    <source>
        <dbReference type="SAM" id="Phobius"/>
    </source>
</evidence>
<keyword evidence="3" id="KW-0812">Transmembrane</keyword>
<feature type="transmembrane region" description="Helical" evidence="3">
    <location>
        <begin position="117"/>
        <end position="135"/>
    </location>
</feature>
<dbReference type="EMBL" id="KZ819328">
    <property type="protein sequence ID" value="PWN20209.1"/>
    <property type="molecule type" value="Genomic_DNA"/>
</dbReference>
<keyword evidence="3" id="KW-1133">Transmembrane helix</keyword>
<dbReference type="PANTHER" id="PTHR24045">
    <property type="match status" value="1"/>
</dbReference>
<dbReference type="GO" id="GO:0005509">
    <property type="term" value="F:calcium ion binding"/>
    <property type="evidence" value="ECO:0007669"/>
    <property type="project" value="InterPro"/>
</dbReference>
<dbReference type="PROSITE" id="PS50222">
    <property type="entry name" value="EF_HAND_2"/>
    <property type="match status" value="1"/>
</dbReference>
<dbReference type="GO" id="GO:0046835">
    <property type="term" value="P:carbohydrate phosphorylation"/>
    <property type="evidence" value="ECO:0007669"/>
    <property type="project" value="TreeGrafter"/>
</dbReference>
<dbReference type="Proteomes" id="UP000245942">
    <property type="component" value="Unassembled WGS sequence"/>
</dbReference>
<keyword evidence="1" id="KW-0808">Transferase</keyword>
<evidence type="ECO:0000259" key="4">
    <source>
        <dbReference type="PROSITE" id="PS50206"/>
    </source>
</evidence>
<proteinExistence type="predicted"/>
<keyword evidence="3" id="KW-0472">Membrane</keyword>
<accession>A0A316U4N6</accession>
<evidence type="ECO:0000256" key="2">
    <source>
        <dbReference type="SAM" id="MobiDB-lite"/>
    </source>
</evidence>
<dbReference type="InterPro" id="IPR002048">
    <property type="entry name" value="EF_hand_dom"/>
</dbReference>
<feature type="domain" description="Rhodanese" evidence="4">
    <location>
        <begin position="367"/>
        <end position="392"/>
    </location>
</feature>
<dbReference type="GeneID" id="37014317"/>
<evidence type="ECO:0000259" key="5">
    <source>
        <dbReference type="PROSITE" id="PS50222"/>
    </source>
</evidence>
<evidence type="ECO:0000256" key="1">
    <source>
        <dbReference type="ARBA" id="ARBA00022679"/>
    </source>
</evidence>
<dbReference type="InterPro" id="IPR001763">
    <property type="entry name" value="Rhodanese-like_dom"/>
</dbReference>
<organism evidence="6 7">
    <name type="scientific">Pseudomicrostroma glucosiphilum</name>
    <dbReference type="NCBI Taxonomy" id="1684307"/>
    <lineage>
        <taxon>Eukaryota</taxon>
        <taxon>Fungi</taxon>
        <taxon>Dikarya</taxon>
        <taxon>Basidiomycota</taxon>
        <taxon>Ustilaginomycotina</taxon>
        <taxon>Exobasidiomycetes</taxon>
        <taxon>Microstromatales</taxon>
        <taxon>Microstromatales incertae sedis</taxon>
        <taxon>Pseudomicrostroma</taxon>
    </lineage>
</organism>
<name>A0A316U4N6_9BASI</name>
<feature type="domain" description="EF-hand" evidence="5">
    <location>
        <begin position="599"/>
        <end position="634"/>
    </location>
</feature>
<gene>
    <name evidence="6" type="ORF">BCV69DRAFT_283088</name>
</gene>
<dbReference type="STRING" id="1684307.A0A316U4N6"/>
<sequence length="927" mass="103821">MALLQDRSRAESPAYDGNTSKDSDDSSLTLISSYDGEARFTSQMMEYSGSSSRSSRSSEDYDGEKSLLHRYRDQGSDSYSIDVGSGGSSFRSANKSSIKARARLQLRRLTRLMPRPIITVFILALVSLLGVSFTLKDQLSTSSLRDLQSQWRNGAKLLTGGTSFVGTESSSQTVASTHRAGLPRRPIPIQSHLEFLKDDGKYLEAWVARGEVLDGLSFSEHTKLDGLWNWVNGSDPRHSLGRAHFAQDPTRAVVPPTEVDAASSQVINGVISSLEARSHTSTVRKSLMASAADLRLQNLDSRFREHDELRYSLRSAKASLGKWLRTSHVVSTDFWPAGLPEGSDAQLSSRATKFSSRQARRDSLAISLGQSDVFHVEGGLTRYGQLPQWLDTNSTDVRVGDRARMIEAGAPPALRMHHDWSVFTPIQEVEPVSQALPSPPAEEDILAWKLRVLPTFNSMAAEAGLGLNVTDLSEIFFYTNDDNFMDAPMSTADFASPLYGPVFHINHVYPLQPIEHPKKELGEHPSLRFSAWLLGERFGPRTRHYIIHVQKAHVLPLVRESRLMWGAEFYKTTAKRFRGDGRATNSHLLSYNFIMERHREALLWSYFVAKLDADGNGHYSREELQEAWRELGLLSDDGDRDADNLWNDPVITRVTLPERETLLQANLEDNLQSSQFPTPQQAIYQFVSQDGYALSAISYARRKGSQWPTFHREVGTKPIDYDRTVGWIDWQTCWPEHVRENPVELFKHMAFVERDCGDVLTTFLTSKSGKKGLSAFLPREGTSFPAVSSPIHRNETTPHLPLNPRWEDADFSMKAVARNTGWSEGSRRSFAMLLIQRYAYTIAAGTVTFEMLTNPQDGAVMFDKLLSARVRQGGTALIGINDDVKGQAEKTFGLLKDWMEESWPTKSAALPYEKVPPGRGWESAPVL</sequence>
<dbReference type="RefSeq" id="XP_025347369.1">
    <property type="nucleotide sequence ID" value="XM_025492583.1"/>
</dbReference>
<dbReference type="AlphaFoldDB" id="A0A316U4N6"/>
<dbReference type="InterPro" id="IPR047141">
    <property type="entry name" value="Stealth"/>
</dbReference>
<dbReference type="GO" id="GO:0003976">
    <property type="term" value="F:UDP-N-acetylglucosamine-lysosomal-enzyme N-acetylglucosaminephosphotransferase activity"/>
    <property type="evidence" value="ECO:0007669"/>
    <property type="project" value="TreeGrafter"/>
</dbReference>
<reference evidence="6 7" key="1">
    <citation type="journal article" date="2018" name="Mol. Biol. Evol.">
        <title>Broad Genomic Sampling Reveals a Smut Pathogenic Ancestry of the Fungal Clade Ustilaginomycotina.</title>
        <authorList>
            <person name="Kijpornyongpan T."/>
            <person name="Mondo S.J."/>
            <person name="Barry K."/>
            <person name="Sandor L."/>
            <person name="Lee J."/>
            <person name="Lipzen A."/>
            <person name="Pangilinan J."/>
            <person name="LaButti K."/>
            <person name="Hainaut M."/>
            <person name="Henrissat B."/>
            <person name="Grigoriev I.V."/>
            <person name="Spatafora J.W."/>
            <person name="Aime M.C."/>
        </authorList>
    </citation>
    <scope>NUCLEOTIDE SEQUENCE [LARGE SCALE GENOMIC DNA]</scope>
    <source>
        <strain evidence="6 7">MCA 4718</strain>
    </source>
</reference>
<dbReference type="GO" id="GO:0005794">
    <property type="term" value="C:Golgi apparatus"/>
    <property type="evidence" value="ECO:0007669"/>
    <property type="project" value="TreeGrafter"/>
</dbReference>